<feature type="transmembrane region" description="Helical" evidence="1">
    <location>
        <begin position="7"/>
        <end position="25"/>
    </location>
</feature>
<proteinExistence type="predicted"/>
<sequence>MCRYEKIATLMFSLAGITPVIWMNVTSTDRYKFIALGILIIFIFVLLIVLSSILLPFEKTRPYGKSALLSAAIVLLIGLSVCTL</sequence>
<evidence type="ECO:0000313" key="3">
    <source>
        <dbReference type="Proteomes" id="UP000321533"/>
    </source>
</evidence>
<dbReference type="EMBL" id="CP042435">
    <property type="protein sequence ID" value="QEC69489.1"/>
    <property type="molecule type" value="Genomic_DNA"/>
</dbReference>
<accession>A0A5B8VE05</accession>
<keyword evidence="3" id="KW-1185">Reference proteome</keyword>
<feature type="transmembrane region" description="Helical" evidence="1">
    <location>
        <begin position="67"/>
        <end position="83"/>
    </location>
</feature>
<gene>
    <name evidence="2" type="ORF">FRZ67_20090</name>
</gene>
<dbReference type="KEGG" id="pgin:FRZ67_20090"/>
<protein>
    <submittedName>
        <fullName evidence="2">Uncharacterized protein</fullName>
    </submittedName>
</protein>
<evidence type="ECO:0000256" key="1">
    <source>
        <dbReference type="SAM" id="Phobius"/>
    </source>
</evidence>
<keyword evidence="1" id="KW-0812">Transmembrane</keyword>
<evidence type="ECO:0000313" key="2">
    <source>
        <dbReference type="EMBL" id="QEC69489.1"/>
    </source>
</evidence>
<reference evidence="2 3" key="1">
    <citation type="journal article" date="2016" name="Int. J. Syst. Evol. Microbiol.">
        <title>Panacibacter ginsenosidivorans gen. nov., sp. nov., with ginsenoside converting activity isolated from soil of a ginseng field.</title>
        <authorList>
            <person name="Siddiqi M.Z."/>
            <person name="Muhammad Shafi S."/>
            <person name="Choi K.D."/>
            <person name="Im W.T."/>
        </authorList>
    </citation>
    <scope>NUCLEOTIDE SEQUENCE [LARGE SCALE GENOMIC DNA]</scope>
    <source>
        <strain evidence="2 3">Gsoil1550</strain>
    </source>
</reference>
<dbReference type="Proteomes" id="UP000321533">
    <property type="component" value="Chromosome"/>
</dbReference>
<organism evidence="2 3">
    <name type="scientific">Panacibacter ginsenosidivorans</name>
    <dbReference type="NCBI Taxonomy" id="1813871"/>
    <lineage>
        <taxon>Bacteria</taxon>
        <taxon>Pseudomonadati</taxon>
        <taxon>Bacteroidota</taxon>
        <taxon>Chitinophagia</taxon>
        <taxon>Chitinophagales</taxon>
        <taxon>Chitinophagaceae</taxon>
        <taxon>Panacibacter</taxon>
    </lineage>
</organism>
<name>A0A5B8VE05_9BACT</name>
<feature type="transmembrane region" description="Helical" evidence="1">
    <location>
        <begin position="31"/>
        <end position="55"/>
    </location>
</feature>
<keyword evidence="1" id="KW-0472">Membrane</keyword>
<dbReference type="AlphaFoldDB" id="A0A5B8VE05"/>
<keyword evidence="1" id="KW-1133">Transmembrane helix</keyword>